<reference evidence="1 2" key="1">
    <citation type="submission" date="2024-05" db="EMBL/GenBank/DDBJ databases">
        <title>Genome sequencing of Marine Estuary Bacteria, Shewanella vesiculosa and S. baltica, and Pseudomonas syringae.</title>
        <authorList>
            <person name="Gurung A."/>
            <person name="Maclea K.S."/>
        </authorList>
    </citation>
    <scope>NUCLEOTIDE SEQUENCE [LARGE SCALE GENOMIC DNA]</scope>
    <source>
        <strain evidence="1 2">1A</strain>
    </source>
</reference>
<organism evidence="1 2">
    <name type="scientific">Shewanella vesiculosa</name>
    <dbReference type="NCBI Taxonomy" id="518738"/>
    <lineage>
        <taxon>Bacteria</taxon>
        <taxon>Pseudomonadati</taxon>
        <taxon>Pseudomonadota</taxon>
        <taxon>Gammaproteobacteria</taxon>
        <taxon>Alteromonadales</taxon>
        <taxon>Shewanellaceae</taxon>
        <taxon>Shewanella</taxon>
    </lineage>
</organism>
<accession>A0ABV0FXF0</accession>
<dbReference type="EMBL" id="JBDPZN010000022">
    <property type="protein sequence ID" value="MEO3684662.1"/>
    <property type="molecule type" value="Genomic_DNA"/>
</dbReference>
<gene>
    <name evidence="1" type="ORF">ABHN84_20570</name>
</gene>
<keyword evidence="2" id="KW-1185">Reference proteome</keyword>
<proteinExistence type="predicted"/>
<evidence type="ECO:0000313" key="2">
    <source>
        <dbReference type="Proteomes" id="UP001477278"/>
    </source>
</evidence>
<evidence type="ECO:0000313" key="1">
    <source>
        <dbReference type="EMBL" id="MEO3684662.1"/>
    </source>
</evidence>
<protein>
    <submittedName>
        <fullName evidence="1">Uncharacterized protein</fullName>
    </submittedName>
</protein>
<dbReference type="RefSeq" id="WP_347691045.1">
    <property type="nucleotide sequence ID" value="NZ_JBDPZN010000022.1"/>
</dbReference>
<sequence>MLSKQSQGYLNDVKNRMKKHQGEVNIITTHPIPEIYKLVFLSGIPSYMINAKELQGKNTEGSIVHLNDIIYTVVKRLTVSSKVLELHLDDVSTQ</sequence>
<name>A0ABV0FXF0_9GAMM</name>
<dbReference type="Proteomes" id="UP001477278">
    <property type="component" value="Unassembled WGS sequence"/>
</dbReference>
<comment type="caution">
    <text evidence="1">The sequence shown here is derived from an EMBL/GenBank/DDBJ whole genome shotgun (WGS) entry which is preliminary data.</text>
</comment>